<dbReference type="CDD" id="cd00320">
    <property type="entry name" value="cpn10"/>
    <property type="match status" value="1"/>
</dbReference>
<protein>
    <recommendedName>
        <fullName evidence="3">10 kDa chaperonin</fullName>
    </recommendedName>
</protein>
<dbReference type="InterPro" id="IPR011032">
    <property type="entry name" value="GroES-like_sf"/>
</dbReference>
<keyword evidence="1" id="KW-0143">Chaperone</keyword>
<dbReference type="GO" id="GO:0005524">
    <property type="term" value="F:ATP binding"/>
    <property type="evidence" value="ECO:0007669"/>
    <property type="project" value="InterPro"/>
</dbReference>
<dbReference type="SMART" id="SM00883">
    <property type="entry name" value="Cpn10"/>
    <property type="match status" value="1"/>
</dbReference>
<proteinExistence type="predicted"/>
<dbReference type="InterPro" id="IPR037124">
    <property type="entry name" value="Chaperonin_GroES_sf"/>
</dbReference>
<comment type="caution">
    <text evidence="2">The sequence shown here is derived from an EMBL/GenBank/DDBJ whole genome shotgun (WGS) entry which is preliminary data.</text>
</comment>
<dbReference type="SUPFAM" id="SSF50129">
    <property type="entry name" value="GroES-like"/>
    <property type="match status" value="1"/>
</dbReference>
<dbReference type="Pfam" id="PF00166">
    <property type="entry name" value="Cpn10"/>
    <property type="match status" value="1"/>
</dbReference>
<dbReference type="InterPro" id="IPR020818">
    <property type="entry name" value="Chaperonin_GroES"/>
</dbReference>
<sequence length="88" mass="9617">MKMVKNRIMVQQYKTEAVTKGGITLPEASRQVLPYGVVMKVGPDANEVKRGDVILFSEIGAISLGVLKPNCVLIEPDDILAILEEGDY</sequence>
<dbReference type="GO" id="GO:0044183">
    <property type="term" value="F:protein folding chaperone"/>
    <property type="evidence" value="ECO:0007669"/>
    <property type="project" value="InterPro"/>
</dbReference>
<dbReference type="Gene3D" id="2.30.33.40">
    <property type="entry name" value="GroES chaperonin"/>
    <property type="match status" value="1"/>
</dbReference>
<dbReference type="EMBL" id="LAZR01000749">
    <property type="protein sequence ID" value="KKN58747.1"/>
    <property type="molecule type" value="Genomic_DNA"/>
</dbReference>
<dbReference type="PRINTS" id="PR00297">
    <property type="entry name" value="CHAPERONIN10"/>
</dbReference>
<evidence type="ECO:0000256" key="1">
    <source>
        <dbReference type="ARBA" id="ARBA00023186"/>
    </source>
</evidence>
<gene>
    <name evidence="2" type="ORF">LCGC14_0549260</name>
</gene>
<accession>A0A0F9S8Z1</accession>
<evidence type="ECO:0008006" key="3">
    <source>
        <dbReference type="Google" id="ProtNLM"/>
    </source>
</evidence>
<dbReference type="AlphaFoldDB" id="A0A0F9S8Z1"/>
<name>A0A0F9S8Z1_9ZZZZ</name>
<organism evidence="2">
    <name type="scientific">marine sediment metagenome</name>
    <dbReference type="NCBI Taxonomy" id="412755"/>
    <lineage>
        <taxon>unclassified sequences</taxon>
        <taxon>metagenomes</taxon>
        <taxon>ecological metagenomes</taxon>
    </lineage>
</organism>
<evidence type="ECO:0000313" key="2">
    <source>
        <dbReference type="EMBL" id="KKN58747.1"/>
    </source>
</evidence>
<reference evidence="2" key="1">
    <citation type="journal article" date="2015" name="Nature">
        <title>Complex archaea that bridge the gap between prokaryotes and eukaryotes.</title>
        <authorList>
            <person name="Spang A."/>
            <person name="Saw J.H."/>
            <person name="Jorgensen S.L."/>
            <person name="Zaremba-Niedzwiedzka K."/>
            <person name="Martijn J."/>
            <person name="Lind A.E."/>
            <person name="van Eijk R."/>
            <person name="Schleper C."/>
            <person name="Guy L."/>
            <person name="Ettema T.J."/>
        </authorList>
    </citation>
    <scope>NUCLEOTIDE SEQUENCE</scope>
</reference>